<dbReference type="Gene3D" id="2.70.70.10">
    <property type="entry name" value="Glucose Permease (Domain IIA)"/>
    <property type="match status" value="1"/>
</dbReference>
<dbReference type="EMBL" id="CALBWS010000009">
    <property type="protein sequence ID" value="CAH2714662.1"/>
    <property type="molecule type" value="Genomic_DNA"/>
</dbReference>
<dbReference type="PANTHER" id="PTHR21666:SF270">
    <property type="entry name" value="MUREIN HYDROLASE ACTIVATOR ENVC"/>
    <property type="match status" value="1"/>
</dbReference>
<dbReference type="InterPro" id="IPR011098">
    <property type="entry name" value="G5_dom"/>
</dbReference>
<dbReference type="InterPro" id="IPR036779">
    <property type="entry name" value="LysM_dom_sf"/>
</dbReference>
<feature type="domain" description="G5" evidence="4">
    <location>
        <begin position="274"/>
        <end position="354"/>
    </location>
</feature>
<evidence type="ECO:0000256" key="2">
    <source>
        <dbReference type="SAM" id="MobiDB-lite"/>
    </source>
</evidence>
<dbReference type="SUPFAM" id="SSF54106">
    <property type="entry name" value="LysM domain"/>
    <property type="match status" value="1"/>
</dbReference>
<dbReference type="RefSeq" id="WP_248734978.1">
    <property type="nucleotide sequence ID" value="NZ_CALBWS010000009.1"/>
</dbReference>
<comment type="caution">
    <text evidence="6">The sequence shown here is derived from an EMBL/GenBank/DDBJ whole genome shotgun (WGS) entry which is preliminary data.</text>
</comment>
<dbReference type="InterPro" id="IPR018392">
    <property type="entry name" value="LysM"/>
</dbReference>
<sequence>MLFSNKRSKSKRFLFLKTAVITTMAASVIAFSNGPVALATSSKLTTVYHVYLNGTYIGNVTDKEVIDKLVTEKVDTAKNTFKDVNLKIGPQVQYIPEQVFRSTANNQETVQNIKNSFQLQAEASAIVIDGTPVVYLDNKETAEQVIKNLKLQYVTEQQLNELEARKATTDTTLPPLKENETRILDVRLSKNVSIEEENITPDKIMSAADAITFLQKGTLEEKKYVIQEGDVLETIAHDHGLKMANILALNPGLTEETLLKIGQELNITVPQAFVEVAVDKEVNQKETIAFANEVVEESSMPKGETKEKQKGQNGSRSVTYSMTEQNGVTVKKDKSSEQILQQPVNHIVIKGTKAIPSRGEGSFAWPTVGGYVSSQMGYRWNKMHKGIDIARPSNKTIKAADNGIVVSAGWDGGYGNKVVIDHQNGFRTLYGHMSSLNVKVGQTVSKGTAIGIMGSTGDATGVHLHFEVYKNGSLVNPLSYLR</sequence>
<dbReference type="Gene3D" id="2.20.230.10">
    <property type="entry name" value="Resuscitation-promoting factor rpfb"/>
    <property type="match status" value="1"/>
</dbReference>
<feature type="chain" id="PRO_5046687332" description="Peptidase M23" evidence="3">
    <location>
        <begin position="33"/>
        <end position="482"/>
    </location>
</feature>
<evidence type="ECO:0000259" key="4">
    <source>
        <dbReference type="PROSITE" id="PS51109"/>
    </source>
</evidence>
<dbReference type="CDD" id="cd00118">
    <property type="entry name" value="LysM"/>
    <property type="match status" value="1"/>
</dbReference>
<dbReference type="Pfam" id="PF07501">
    <property type="entry name" value="G5"/>
    <property type="match status" value="1"/>
</dbReference>
<dbReference type="SUPFAM" id="SSF51261">
    <property type="entry name" value="Duplicated hybrid motif"/>
    <property type="match status" value="1"/>
</dbReference>
<dbReference type="CDD" id="cd12797">
    <property type="entry name" value="M23_peptidase"/>
    <property type="match status" value="1"/>
</dbReference>
<evidence type="ECO:0000313" key="6">
    <source>
        <dbReference type="EMBL" id="CAH2714662.1"/>
    </source>
</evidence>
<protein>
    <recommendedName>
        <fullName evidence="8">Peptidase M23</fullName>
    </recommendedName>
</protein>
<dbReference type="PROSITE" id="PS51782">
    <property type="entry name" value="LYSM"/>
    <property type="match status" value="1"/>
</dbReference>
<dbReference type="SMART" id="SM00257">
    <property type="entry name" value="LysM"/>
    <property type="match status" value="1"/>
</dbReference>
<evidence type="ECO:0000256" key="3">
    <source>
        <dbReference type="SAM" id="SignalP"/>
    </source>
</evidence>
<feature type="signal peptide" evidence="3">
    <location>
        <begin position="1"/>
        <end position="32"/>
    </location>
</feature>
<dbReference type="InterPro" id="IPR050570">
    <property type="entry name" value="Cell_wall_metabolism_enzyme"/>
</dbReference>
<feature type="region of interest" description="Disordered" evidence="2">
    <location>
        <begin position="296"/>
        <end position="320"/>
    </location>
</feature>
<evidence type="ECO:0000259" key="5">
    <source>
        <dbReference type="PROSITE" id="PS51782"/>
    </source>
</evidence>
<dbReference type="InterPro" id="IPR011055">
    <property type="entry name" value="Dup_hybrid_motif"/>
</dbReference>
<dbReference type="Proteomes" id="UP000838308">
    <property type="component" value="Unassembled WGS sequence"/>
</dbReference>
<reference evidence="6" key="1">
    <citation type="submission" date="2022-04" db="EMBL/GenBank/DDBJ databases">
        <authorList>
            <person name="Criscuolo A."/>
        </authorList>
    </citation>
    <scope>NUCLEOTIDE SEQUENCE</scope>
    <source>
        <strain evidence="6">CIP111895</strain>
    </source>
</reference>
<evidence type="ECO:0000256" key="1">
    <source>
        <dbReference type="ARBA" id="ARBA00022729"/>
    </source>
</evidence>
<keyword evidence="7" id="KW-1185">Reference proteome</keyword>
<accession>A0ABN8KPQ0</accession>
<keyword evidence="1 3" id="KW-0732">Signal</keyword>
<feature type="domain" description="LysM" evidence="5">
    <location>
        <begin position="222"/>
        <end position="267"/>
    </location>
</feature>
<evidence type="ECO:0008006" key="8">
    <source>
        <dbReference type="Google" id="ProtNLM"/>
    </source>
</evidence>
<dbReference type="Pfam" id="PF01551">
    <property type="entry name" value="Peptidase_M23"/>
    <property type="match status" value="1"/>
</dbReference>
<dbReference type="Pfam" id="PF01476">
    <property type="entry name" value="LysM"/>
    <property type="match status" value="1"/>
</dbReference>
<name>A0ABN8KPQ0_9BACI</name>
<proteinExistence type="predicted"/>
<organism evidence="6 7">
    <name type="scientific">Neobacillus rhizosphaerae</name>
    <dbReference type="NCBI Taxonomy" id="2880965"/>
    <lineage>
        <taxon>Bacteria</taxon>
        <taxon>Bacillati</taxon>
        <taxon>Bacillota</taxon>
        <taxon>Bacilli</taxon>
        <taxon>Bacillales</taxon>
        <taxon>Bacillaceae</taxon>
        <taxon>Neobacillus</taxon>
    </lineage>
</organism>
<dbReference type="PROSITE" id="PS51109">
    <property type="entry name" value="G5"/>
    <property type="match status" value="1"/>
</dbReference>
<dbReference type="PANTHER" id="PTHR21666">
    <property type="entry name" value="PEPTIDASE-RELATED"/>
    <property type="match status" value="1"/>
</dbReference>
<dbReference type="InterPro" id="IPR016047">
    <property type="entry name" value="M23ase_b-sheet_dom"/>
</dbReference>
<feature type="compositionally biased region" description="Polar residues" evidence="2">
    <location>
        <begin position="311"/>
        <end position="320"/>
    </location>
</feature>
<dbReference type="Gene3D" id="3.10.350.10">
    <property type="entry name" value="LysM domain"/>
    <property type="match status" value="1"/>
</dbReference>
<dbReference type="SMART" id="SM01208">
    <property type="entry name" value="G5"/>
    <property type="match status" value="1"/>
</dbReference>
<evidence type="ECO:0000313" key="7">
    <source>
        <dbReference type="Proteomes" id="UP000838308"/>
    </source>
</evidence>
<gene>
    <name evidence="6" type="ORF">BACCIP111895_01838</name>
</gene>